<dbReference type="EMBL" id="VSSQ01000006">
    <property type="protein sequence ID" value="MPL57951.1"/>
    <property type="molecule type" value="Genomic_DNA"/>
</dbReference>
<gene>
    <name evidence="1" type="ORF">SDC9_03475</name>
</gene>
<name>A0A644SWD5_9ZZZZ</name>
<reference evidence="1" key="1">
    <citation type="submission" date="2019-08" db="EMBL/GenBank/DDBJ databases">
        <authorList>
            <person name="Kucharzyk K."/>
            <person name="Murdoch R.W."/>
            <person name="Higgins S."/>
            <person name="Loffler F."/>
        </authorList>
    </citation>
    <scope>NUCLEOTIDE SEQUENCE</scope>
</reference>
<comment type="caution">
    <text evidence="1">The sequence shown here is derived from an EMBL/GenBank/DDBJ whole genome shotgun (WGS) entry which is preliminary data.</text>
</comment>
<sequence length="142" mass="16796">MIRKKYILGILLAIFMVCAVVSAVDAVSAAKYKVIDKGTKYFDFYKKGDKDIKSVWKTQSNGKKIVANWKVYRSFGKKKYKLFSNIKITITKPSKTKFKTTYINYRTKYRPYSKNTSYNENIENLSLKSYYSEYYKINFRDL</sequence>
<protein>
    <submittedName>
        <fullName evidence="1">Uncharacterized protein</fullName>
    </submittedName>
</protein>
<proteinExistence type="predicted"/>
<dbReference type="AlphaFoldDB" id="A0A644SWD5"/>
<evidence type="ECO:0000313" key="1">
    <source>
        <dbReference type="EMBL" id="MPL57951.1"/>
    </source>
</evidence>
<organism evidence="1">
    <name type="scientific">bioreactor metagenome</name>
    <dbReference type="NCBI Taxonomy" id="1076179"/>
    <lineage>
        <taxon>unclassified sequences</taxon>
        <taxon>metagenomes</taxon>
        <taxon>ecological metagenomes</taxon>
    </lineage>
</organism>
<accession>A0A644SWD5</accession>